<organism evidence="2 3">
    <name type="scientific">Brevibacterium iodinum ATCC 49514</name>
    <dbReference type="NCBI Taxonomy" id="1255616"/>
    <lineage>
        <taxon>Bacteria</taxon>
        <taxon>Bacillati</taxon>
        <taxon>Actinomycetota</taxon>
        <taxon>Actinomycetes</taxon>
        <taxon>Micrococcales</taxon>
        <taxon>Brevibacteriaceae</taxon>
        <taxon>Brevibacterium</taxon>
    </lineage>
</organism>
<dbReference type="RefSeq" id="WP_101546751.1">
    <property type="nucleotide sequence ID" value="NZ_FXYX01000018.1"/>
</dbReference>
<gene>
    <name evidence="2" type="ORF">BI49514_02385</name>
</gene>
<keyword evidence="3" id="KW-1185">Reference proteome</keyword>
<proteinExistence type="predicted"/>
<evidence type="ECO:0000313" key="2">
    <source>
        <dbReference type="EMBL" id="SMX91295.1"/>
    </source>
</evidence>
<evidence type="ECO:0000313" key="3">
    <source>
        <dbReference type="Proteomes" id="UP000234382"/>
    </source>
</evidence>
<name>A0A2H1JUT4_9MICO</name>
<protein>
    <submittedName>
        <fullName evidence="2">Uncharacterized protein</fullName>
    </submittedName>
</protein>
<feature type="region of interest" description="Disordered" evidence="1">
    <location>
        <begin position="242"/>
        <end position="270"/>
    </location>
</feature>
<dbReference type="AlphaFoldDB" id="A0A2H1JUT4"/>
<sequence length="270" mass="29919">MVESSEAEVRDRLSLRLRLVRQLGERVTQSPQTQLEYKEDLRTLLSGQAQDAQRAAELMVDEAPAEAGVMERYADALVAANDSRTGGQEWAIIQRAARDEMSAEALNKFENDEDIYVTKAASREAALMSWTPTAGAEQVEVALDRYWDAYEKQDEACTYDLGSEGKRYDRASVVSRAWTKAMSGADLSAHLKAETERTSAIMDDRDSPRGQLAGQIMAISRSTGVHQERAWDQCMGRERTRLDTKTSPDMSMMPGQAVTGPATDSTGIDR</sequence>
<evidence type="ECO:0000256" key="1">
    <source>
        <dbReference type="SAM" id="MobiDB-lite"/>
    </source>
</evidence>
<dbReference type="EMBL" id="FXYX01000018">
    <property type="protein sequence ID" value="SMX91295.1"/>
    <property type="molecule type" value="Genomic_DNA"/>
</dbReference>
<reference evidence="3" key="1">
    <citation type="submission" date="2017-03" db="EMBL/GenBank/DDBJ databases">
        <authorList>
            <person name="Monnet C."/>
        </authorList>
    </citation>
    <scope>NUCLEOTIDE SEQUENCE [LARGE SCALE GENOMIC DNA]</scope>
    <source>
        <strain evidence="3">ATCC 49514</strain>
    </source>
</reference>
<accession>A0A2H1JUT4</accession>
<dbReference type="Proteomes" id="UP000234382">
    <property type="component" value="Unassembled WGS sequence"/>
</dbReference>